<evidence type="ECO:0000313" key="2">
    <source>
        <dbReference type="EMBL" id="AGX86638.1"/>
    </source>
</evidence>
<sequence length="97" mass="10665">MDAYVKTRYLFYNRRHPLPSQQPCTRVPPRLGSVGCTAGKPPGAESVTHRNGVAEPTHRTSDVPPKPPAYTPPPSTRGTRRAAEKAPSPFPRPKPNR</sequence>
<gene>
    <name evidence="2" type="ORF">Cenrod_0524</name>
</gene>
<organism evidence="2 3">
    <name type="scientific">Candidatus Symbiobacter mobilis CR</name>
    <dbReference type="NCBI Taxonomy" id="946483"/>
    <lineage>
        <taxon>Bacteria</taxon>
        <taxon>Pseudomonadati</taxon>
        <taxon>Pseudomonadota</taxon>
        <taxon>Betaproteobacteria</taxon>
        <taxon>Burkholderiales</taxon>
        <taxon>Comamonadaceae</taxon>
    </lineage>
</organism>
<evidence type="ECO:0000313" key="3">
    <source>
        <dbReference type="Proteomes" id="UP000017184"/>
    </source>
</evidence>
<dbReference type="AlphaFoldDB" id="U5N8P6"/>
<accession>U5N8P6</accession>
<proteinExistence type="predicted"/>
<dbReference type="HOGENOM" id="CLU_2341580_0_0_4"/>
<name>U5N8P6_9BURK</name>
<dbReference type="Proteomes" id="UP000017184">
    <property type="component" value="Chromosome"/>
</dbReference>
<dbReference type="KEGG" id="cbx:Cenrod_0524"/>
<feature type="compositionally biased region" description="Pro residues" evidence="1">
    <location>
        <begin position="64"/>
        <end position="75"/>
    </location>
</feature>
<feature type="region of interest" description="Disordered" evidence="1">
    <location>
        <begin position="14"/>
        <end position="97"/>
    </location>
</feature>
<dbReference type="STRING" id="946483.Cenrod_0524"/>
<protein>
    <submittedName>
        <fullName evidence="2">Uncharacterized protein</fullName>
    </submittedName>
</protein>
<evidence type="ECO:0000256" key="1">
    <source>
        <dbReference type="SAM" id="MobiDB-lite"/>
    </source>
</evidence>
<dbReference type="EMBL" id="CP004885">
    <property type="protein sequence ID" value="AGX86638.1"/>
    <property type="molecule type" value="Genomic_DNA"/>
</dbReference>
<reference evidence="2 3" key="1">
    <citation type="journal article" date="2013" name="Genome Biol.">
        <title>Genomic analysis reveals key aspects of prokaryotic symbiosis in the phototrophic consortium "Chlorochromatium aggregatum".</title>
        <authorList>
            <person name="Liu Z."/>
            <person name="Muller J."/>
            <person name="Li T."/>
            <person name="Alvey R.M."/>
            <person name="Vogl K."/>
            <person name="Frigaard N.U."/>
            <person name="Rockwell N.C."/>
            <person name="Boyd E.S."/>
            <person name="Tomsho L.P."/>
            <person name="Schuster S.C."/>
            <person name="Henke P."/>
            <person name="Rohde M."/>
            <person name="Overmann J."/>
            <person name="Bryant D.A."/>
        </authorList>
    </citation>
    <scope>NUCLEOTIDE SEQUENCE [LARGE SCALE GENOMIC DNA]</scope>
    <source>
        <strain evidence="2">CR</strain>
    </source>
</reference>
<keyword evidence="3" id="KW-1185">Reference proteome</keyword>
<feature type="compositionally biased region" description="Pro residues" evidence="1">
    <location>
        <begin position="88"/>
        <end position="97"/>
    </location>
</feature>